<dbReference type="EMBL" id="RAHX01000001">
    <property type="protein sequence ID" value="RJY08146.1"/>
    <property type="molecule type" value="Genomic_DNA"/>
</dbReference>
<feature type="domain" description="SnoaL-like" evidence="2">
    <location>
        <begin position="33"/>
        <end position="129"/>
    </location>
</feature>
<accession>A0A419RQU7</accession>
<evidence type="ECO:0000256" key="1">
    <source>
        <dbReference type="SAM" id="MobiDB-lite"/>
    </source>
</evidence>
<protein>
    <submittedName>
        <fullName evidence="3">Nuclear transport factor 2 family protein</fullName>
    </submittedName>
</protein>
<dbReference type="AlphaFoldDB" id="A0A419RQU7"/>
<dbReference type="InterPro" id="IPR037401">
    <property type="entry name" value="SnoaL-like"/>
</dbReference>
<evidence type="ECO:0000313" key="3">
    <source>
        <dbReference type="EMBL" id="RJY08146.1"/>
    </source>
</evidence>
<comment type="caution">
    <text evidence="3">The sequence shown here is derived from an EMBL/GenBank/DDBJ whole genome shotgun (WGS) entry which is preliminary data.</text>
</comment>
<dbReference type="OrthoDB" id="7425019at2"/>
<gene>
    <name evidence="3" type="ORF">D6201_01135</name>
</gene>
<dbReference type="SUPFAM" id="SSF54427">
    <property type="entry name" value="NTF2-like"/>
    <property type="match status" value="1"/>
</dbReference>
<feature type="region of interest" description="Disordered" evidence="1">
    <location>
        <begin position="1"/>
        <end position="20"/>
    </location>
</feature>
<name>A0A419RQU7_9SPHN</name>
<evidence type="ECO:0000259" key="2">
    <source>
        <dbReference type="Pfam" id="PF12680"/>
    </source>
</evidence>
<dbReference type="Pfam" id="PF12680">
    <property type="entry name" value="SnoaL_2"/>
    <property type="match status" value="1"/>
</dbReference>
<proteinExistence type="predicted"/>
<dbReference type="Gene3D" id="3.10.450.50">
    <property type="match status" value="1"/>
</dbReference>
<dbReference type="Proteomes" id="UP000285232">
    <property type="component" value="Unassembled WGS sequence"/>
</dbReference>
<dbReference type="InterPro" id="IPR032710">
    <property type="entry name" value="NTF2-like_dom_sf"/>
</dbReference>
<sequence length="164" mass="18165">MGVMRLAHSSRSQPPSGRPNLFWQMRNKAENVVRRYVAAVNARDADAIIALLHPDCRFIDSHGFGIDGIDDCTDAVRAFMALGSNFRMHVEGISNNHGDILLRGHTEAEDASLATDTLWLARVEDGRLLYWQSFGESSAPALAHRLMPDKAEPLEDTPSIRIAN</sequence>
<organism evidence="3 4">
    <name type="scientific">Aurantiacibacter aquimixticola</name>
    <dbReference type="NCBI Taxonomy" id="1958945"/>
    <lineage>
        <taxon>Bacteria</taxon>
        <taxon>Pseudomonadati</taxon>
        <taxon>Pseudomonadota</taxon>
        <taxon>Alphaproteobacteria</taxon>
        <taxon>Sphingomonadales</taxon>
        <taxon>Erythrobacteraceae</taxon>
        <taxon>Aurantiacibacter</taxon>
    </lineage>
</organism>
<evidence type="ECO:0000313" key="4">
    <source>
        <dbReference type="Proteomes" id="UP000285232"/>
    </source>
</evidence>
<reference evidence="3 4" key="1">
    <citation type="journal article" date="2017" name="Int. J. Syst. Evol. Microbiol.">
        <title>Erythrobacter aquimixticola sp. nov., isolated from the junction between the ocean and a freshwater spring.</title>
        <authorList>
            <person name="Park S."/>
            <person name="Jung Y.T."/>
            <person name="Choi S.J."/>
            <person name="Yoon J.H."/>
        </authorList>
    </citation>
    <scope>NUCLEOTIDE SEQUENCE [LARGE SCALE GENOMIC DNA]</scope>
    <source>
        <strain evidence="3 4">JSSK-14</strain>
    </source>
</reference>
<keyword evidence="4" id="KW-1185">Reference proteome</keyword>